<dbReference type="STRING" id="334426.A0A0R3PBK2"/>
<dbReference type="OMA" id="HWAINRY"/>
<dbReference type="EMBL" id="UYYA01000141">
    <property type="protein sequence ID" value="VDM52668.1"/>
    <property type="molecule type" value="Genomic_DNA"/>
</dbReference>
<dbReference type="SUPFAM" id="SSF48452">
    <property type="entry name" value="TPR-like"/>
    <property type="match status" value="1"/>
</dbReference>
<dbReference type="GO" id="GO:0006457">
    <property type="term" value="P:protein folding"/>
    <property type="evidence" value="ECO:0007669"/>
    <property type="project" value="TreeGrafter"/>
</dbReference>
<dbReference type="CDD" id="cd21377">
    <property type="entry name" value="CTWD_Cns1-like"/>
    <property type="match status" value="1"/>
</dbReference>
<dbReference type="Proteomes" id="UP000267027">
    <property type="component" value="Unassembled WGS sequence"/>
</dbReference>
<dbReference type="InterPro" id="IPR044059">
    <property type="entry name" value="Csn1/TTC4_wheel"/>
</dbReference>
<sequence>MKKLDDDLELFMEEMAAKKVSKKPFDFNEWCSDIEQHPAFMKDLETGLTGKYAETISALQAMKYDEDVDEDKQMNAERHRQEGNKHFKLKKYRWATDCYTEGIKQKCLDRKLNSILYSNRAAAQKYIGNLRCAVKDSAMALRFDPTNLKVRGAECLLKLGHANDCVDWIELAVRDFASSKEIYEEGRLDDAERNQIVSLENIKGKAMEMALTVERNERKARFEEKKDIEAKSRLLKALAERRLNFRPRLPFDRPELMDWSLLEVNLPQASEHYRVSFNDDGNLQWPFLIQYPQVGQVDVLTDCDETSQVGSVMRPMLETPAEWDIDHMFRIDNIRMFASDEWNEFVMEVWEWSTFGSVLSLPGFQIVQGLPVIMVVSSLKYSLTESARSENYYVNVEKQHKKTFYFVTVWKYLLLKDKK</sequence>
<evidence type="ECO:0000313" key="5">
    <source>
        <dbReference type="Proteomes" id="UP000267027"/>
    </source>
</evidence>
<dbReference type="OrthoDB" id="420195at2759"/>
<keyword evidence="1" id="KW-0677">Repeat</keyword>
<evidence type="ECO:0000313" key="4">
    <source>
        <dbReference type="EMBL" id="VDM52668.1"/>
    </source>
</evidence>
<dbReference type="WBParaSite" id="ACOC_0000108201-mRNA-1">
    <property type="protein sequence ID" value="ACOC_0000108201-mRNA-1"/>
    <property type="gene ID" value="ACOC_0000108201"/>
</dbReference>
<dbReference type="Gene3D" id="1.25.40.10">
    <property type="entry name" value="Tetratricopeptide repeat domain"/>
    <property type="match status" value="1"/>
</dbReference>
<evidence type="ECO:0000256" key="1">
    <source>
        <dbReference type="ARBA" id="ARBA00022737"/>
    </source>
</evidence>
<proteinExistence type="predicted"/>
<dbReference type="InterPro" id="IPR011990">
    <property type="entry name" value="TPR-like_helical_dom_sf"/>
</dbReference>
<evidence type="ECO:0000313" key="6">
    <source>
        <dbReference type="WBParaSite" id="ACOC_0000108201-mRNA-1"/>
    </source>
</evidence>
<dbReference type="PANTHER" id="PTHR46035">
    <property type="entry name" value="TETRATRICOPEPTIDE REPEAT PROTEIN 4"/>
    <property type="match status" value="1"/>
</dbReference>
<dbReference type="AlphaFoldDB" id="A0A0R3PBK2"/>
<dbReference type="GO" id="GO:0005829">
    <property type="term" value="C:cytosol"/>
    <property type="evidence" value="ECO:0007669"/>
    <property type="project" value="TreeGrafter"/>
</dbReference>
<accession>A0A0R3PBK2</accession>
<feature type="domain" description="Cns1/TTC4 wheel" evidence="3">
    <location>
        <begin position="281"/>
        <end position="377"/>
    </location>
</feature>
<name>A0A0R3PBK2_ANGCS</name>
<evidence type="ECO:0000259" key="3">
    <source>
        <dbReference type="Pfam" id="PF18972"/>
    </source>
</evidence>
<reference evidence="6" key="1">
    <citation type="submission" date="2017-02" db="UniProtKB">
        <authorList>
            <consortium name="WormBaseParasite"/>
        </authorList>
    </citation>
    <scope>IDENTIFICATION</scope>
</reference>
<keyword evidence="5" id="KW-1185">Reference proteome</keyword>
<dbReference type="PANTHER" id="PTHR46035:SF1">
    <property type="entry name" value="TETRATRICOPEPTIDE REPEAT PROTEIN 4"/>
    <property type="match status" value="1"/>
</dbReference>
<protein>
    <submittedName>
        <fullName evidence="6">Wheel domain-containing protein</fullName>
    </submittedName>
</protein>
<evidence type="ECO:0000256" key="2">
    <source>
        <dbReference type="ARBA" id="ARBA00022803"/>
    </source>
</evidence>
<dbReference type="Pfam" id="PF18972">
    <property type="entry name" value="Wheel"/>
    <property type="match status" value="1"/>
</dbReference>
<dbReference type="GO" id="GO:0030544">
    <property type="term" value="F:Hsp70 protein binding"/>
    <property type="evidence" value="ECO:0007669"/>
    <property type="project" value="TreeGrafter"/>
</dbReference>
<reference evidence="4 5" key="2">
    <citation type="submission" date="2018-11" db="EMBL/GenBank/DDBJ databases">
        <authorList>
            <consortium name="Pathogen Informatics"/>
        </authorList>
    </citation>
    <scope>NUCLEOTIDE SEQUENCE [LARGE SCALE GENOMIC DNA]</scope>
    <source>
        <strain evidence="4 5">Costa Rica</strain>
    </source>
</reference>
<dbReference type="GO" id="GO:0005634">
    <property type="term" value="C:nucleus"/>
    <property type="evidence" value="ECO:0007669"/>
    <property type="project" value="TreeGrafter"/>
</dbReference>
<gene>
    <name evidence="4" type="ORF">ACOC_LOCUS1083</name>
</gene>
<dbReference type="GO" id="GO:0051879">
    <property type="term" value="F:Hsp90 protein binding"/>
    <property type="evidence" value="ECO:0007669"/>
    <property type="project" value="InterPro"/>
</dbReference>
<organism evidence="6">
    <name type="scientific">Angiostrongylus costaricensis</name>
    <name type="common">Nematode worm</name>
    <dbReference type="NCBI Taxonomy" id="334426"/>
    <lineage>
        <taxon>Eukaryota</taxon>
        <taxon>Metazoa</taxon>
        <taxon>Ecdysozoa</taxon>
        <taxon>Nematoda</taxon>
        <taxon>Chromadorea</taxon>
        <taxon>Rhabditida</taxon>
        <taxon>Rhabditina</taxon>
        <taxon>Rhabditomorpha</taxon>
        <taxon>Strongyloidea</taxon>
        <taxon>Metastrongylidae</taxon>
        <taxon>Angiostrongylus</taxon>
    </lineage>
</organism>
<keyword evidence="2" id="KW-0802">TPR repeat</keyword>